<protein>
    <submittedName>
        <fullName evidence="2">Stringent starvation protein B</fullName>
    </submittedName>
</protein>
<sequence length="107" mass="12145">MVTINTNYRPDDLGTRALERENTGPKETRAVSATAPKPAIAGTESRPQPEPPPPTLQRQGRERRKGHDRRQRDIPVLLDTRSNRERRRNPETADADEPPKRGIDVFT</sequence>
<evidence type="ECO:0000313" key="3">
    <source>
        <dbReference type="Proteomes" id="UP000218765"/>
    </source>
</evidence>
<evidence type="ECO:0000256" key="1">
    <source>
        <dbReference type="SAM" id="MobiDB-lite"/>
    </source>
</evidence>
<evidence type="ECO:0000313" key="2">
    <source>
        <dbReference type="EMBL" id="BAZ93148.1"/>
    </source>
</evidence>
<dbReference type="AlphaFoldDB" id="A0A1Z4VP80"/>
<dbReference type="EMBL" id="AP018052">
    <property type="protein sequence ID" value="BAZ93148.1"/>
    <property type="molecule type" value="Genomic_DNA"/>
</dbReference>
<feature type="compositionally biased region" description="Basic and acidic residues" evidence="1">
    <location>
        <begin position="97"/>
        <end position="107"/>
    </location>
</feature>
<organism evidence="2 3">
    <name type="scientific">Thiohalobacter thiocyanaticus</name>
    <dbReference type="NCBI Taxonomy" id="585455"/>
    <lineage>
        <taxon>Bacteria</taxon>
        <taxon>Pseudomonadati</taxon>
        <taxon>Pseudomonadota</taxon>
        <taxon>Gammaproteobacteria</taxon>
        <taxon>Thiohalobacterales</taxon>
        <taxon>Thiohalobacteraceae</taxon>
        <taxon>Thiohalobacter</taxon>
    </lineage>
</organism>
<dbReference type="Proteomes" id="UP000218765">
    <property type="component" value="Chromosome"/>
</dbReference>
<gene>
    <name evidence="2" type="ORF">FOKN1_0746</name>
</gene>
<dbReference type="KEGG" id="ttc:FOKN1_0746"/>
<feature type="region of interest" description="Disordered" evidence="1">
    <location>
        <begin position="1"/>
        <end position="107"/>
    </location>
</feature>
<feature type="compositionally biased region" description="Basic and acidic residues" evidence="1">
    <location>
        <begin position="9"/>
        <end position="29"/>
    </location>
</feature>
<reference evidence="2 3" key="1">
    <citation type="submission" date="2017-05" db="EMBL/GenBank/DDBJ databases">
        <title>Thiocyanate degradation by Thiohalobacter thiocyanaticus FOKN1.</title>
        <authorList>
            <person name="Oshiki M."/>
            <person name="Fukushima T."/>
            <person name="Kawano S."/>
            <person name="Nakagawa J."/>
        </authorList>
    </citation>
    <scope>NUCLEOTIDE SEQUENCE [LARGE SCALE GENOMIC DNA]</scope>
    <source>
        <strain evidence="2 3">FOKN1</strain>
    </source>
</reference>
<proteinExistence type="predicted"/>
<name>A0A1Z4VP80_9GAMM</name>
<dbReference type="OrthoDB" id="9855618at2"/>
<dbReference type="RefSeq" id="WP_096364859.1">
    <property type="nucleotide sequence ID" value="NZ_AP018052.1"/>
</dbReference>
<accession>A0A1Z4VP80</accession>
<keyword evidence="3" id="KW-1185">Reference proteome</keyword>